<evidence type="ECO:0000313" key="3">
    <source>
        <dbReference type="EMBL" id="PHJ21398.1"/>
    </source>
</evidence>
<dbReference type="Proteomes" id="UP000221165">
    <property type="component" value="Unassembled WGS sequence"/>
</dbReference>
<comment type="caution">
    <text evidence="3">The sequence shown here is derived from an EMBL/GenBank/DDBJ whole genome shotgun (WGS) entry which is preliminary data.</text>
</comment>
<dbReference type="VEuPathDB" id="ToxoDB:CSUI_004765"/>
<protein>
    <submittedName>
        <fullName evidence="3">Transmembrane protein</fullName>
    </submittedName>
</protein>
<feature type="region of interest" description="Disordered" evidence="1">
    <location>
        <begin position="52"/>
        <end position="95"/>
    </location>
</feature>
<dbReference type="AlphaFoldDB" id="A0A2C6KZC6"/>
<organism evidence="3 4">
    <name type="scientific">Cystoisospora suis</name>
    <dbReference type="NCBI Taxonomy" id="483139"/>
    <lineage>
        <taxon>Eukaryota</taxon>
        <taxon>Sar</taxon>
        <taxon>Alveolata</taxon>
        <taxon>Apicomplexa</taxon>
        <taxon>Conoidasida</taxon>
        <taxon>Coccidia</taxon>
        <taxon>Eucoccidiorida</taxon>
        <taxon>Eimeriorina</taxon>
        <taxon>Sarcocystidae</taxon>
        <taxon>Cystoisospora</taxon>
    </lineage>
</organism>
<keyword evidence="4" id="KW-1185">Reference proteome</keyword>
<keyword evidence="2" id="KW-0472">Membrane</keyword>
<dbReference type="EMBL" id="MIGC01002261">
    <property type="protein sequence ID" value="PHJ21398.1"/>
    <property type="molecule type" value="Genomic_DNA"/>
</dbReference>
<dbReference type="RefSeq" id="XP_067923081.1">
    <property type="nucleotide sequence ID" value="XM_068064949.1"/>
</dbReference>
<name>A0A2C6KZC6_9APIC</name>
<evidence type="ECO:0000256" key="1">
    <source>
        <dbReference type="SAM" id="MobiDB-lite"/>
    </source>
</evidence>
<evidence type="ECO:0000313" key="4">
    <source>
        <dbReference type="Proteomes" id="UP000221165"/>
    </source>
</evidence>
<reference evidence="3 4" key="1">
    <citation type="journal article" date="2017" name="Int. J. Parasitol.">
        <title>The genome of the protozoan parasite Cystoisospora suis and a reverse vaccinology approach to identify vaccine candidates.</title>
        <authorList>
            <person name="Palmieri N."/>
            <person name="Shrestha A."/>
            <person name="Ruttkowski B."/>
            <person name="Beck T."/>
            <person name="Vogl C."/>
            <person name="Tomley F."/>
            <person name="Blake D.P."/>
            <person name="Joachim A."/>
        </authorList>
    </citation>
    <scope>NUCLEOTIDE SEQUENCE [LARGE SCALE GENOMIC DNA]</scope>
    <source>
        <strain evidence="3 4">Wien I</strain>
    </source>
</reference>
<keyword evidence="2" id="KW-1133">Transmembrane helix</keyword>
<feature type="non-terminal residue" evidence="3">
    <location>
        <position position="1"/>
    </location>
</feature>
<accession>A0A2C6KZC6</accession>
<feature type="transmembrane region" description="Helical" evidence="2">
    <location>
        <begin position="15"/>
        <end position="38"/>
    </location>
</feature>
<sequence length="109" mass="12245">AIIWFCGFLFYVSVYGVHFISFISIHLAVWTLFIFLTVCKFNAIFPNWVSGTEEDDEVKPSAPSHLGGGLPRVLPLASNRTGPGGMRGRRRERRENFTRGAEALRNGMI</sequence>
<proteinExistence type="predicted"/>
<evidence type="ECO:0000256" key="2">
    <source>
        <dbReference type="SAM" id="Phobius"/>
    </source>
</evidence>
<dbReference type="GeneID" id="94428160"/>
<keyword evidence="2 3" id="KW-0812">Transmembrane</keyword>
<gene>
    <name evidence="3" type="ORF">CSUI_004765</name>
</gene>